<proteinExistence type="predicted"/>
<organism evidence="1 2">
    <name type="scientific">Mya arenaria</name>
    <name type="common">Soft-shell clam</name>
    <dbReference type="NCBI Taxonomy" id="6604"/>
    <lineage>
        <taxon>Eukaryota</taxon>
        <taxon>Metazoa</taxon>
        <taxon>Spiralia</taxon>
        <taxon>Lophotrochozoa</taxon>
        <taxon>Mollusca</taxon>
        <taxon>Bivalvia</taxon>
        <taxon>Autobranchia</taxon>
        <taxon>Heteroconchia</taxon>
        <taxon>Euheterodonta</taxon>
        <taxon>Imparidentia</taxon>
        <taxon>Neoheterodontei</taxon>
        <taxon>Myida</taxon>
        <taxon>Myoidea</taxon>
        <taxon>Myidae</taxon>
        <taxon>Mya</taxon>
    </lineage>
</organism>
<accession>A0ABY7G6W6</accession>
<dbReference type="Proteomes" id="UP001164746">
    <property type="component" value="Chromosome 16"/>
</dbReference>
<gene>
    <name evidence="1" type="ORF">MAR_003736</name>
</gene>
<evidence type="ECO:0000313" key="2">
    <source>
        <dbReference type="Proteomes" id="UP001164746"/>
    </source>
</evidence>
<keyword evidence="2" id="KW-1185">Reference proteome</keyword>
<protein>
    <submittedName>
        <fullName evidence="1">Uncharacterized protein</fullName>
    </submittedName>
</protein>
<dbReference type="EMBL" id="CP111027">
    <property type="protein sequence ID" value="WAR30168.1"/>
    <property type="molecule type" value="Genomic_DNA"/>
</dbReference>
<name>A0ABY7G6W6_MYAAR</name>
<feature type="non-terminal residue" evidence="1">
    <location>
        <position position="1"/>
    </location>
</feature>
<sequence>MALLMIDVSGILSSTDPDFLSDVDSTEDFQVMAVQSVYCYQCCDRPETRKSHMANVHPATKCQTMDNIMERFFMDKMKKLFKVNDITDSNKLLQKLKRKYLSLPEVALPTQ</sequence>
<reference evidence="1" key="1">
    <citation type="submission" date="2022-11" db="EMBL/GenBank/DDBJ databases">
        <title>Centuries of genome instability and evolution in soft-shell clam transmissible cancer (bioRxiv).</title>
        <authorList>
            <person name="Hart S.F.M."/>
            <person name="Yonemitsu M.A."/>
            <person name="Giersch R.M."/>
            <person name="Beal B.F."/>
            <person name="Arriagada G."/>
            <person name="Davis B.W."/>
            <person name="Ostrander E.A."/>
            <person name="Goff S.P."/>
            <person name="Metzger M.J."/>
        </authorList>
    </citation>
    <scope>NUCLEOTIDE SEQUENCE</scope>
    <source>
        <strain evidence="1">MELC-2E11</strain>
        <tissue evidence="1">Siphon/mantle</tissue>
    </source>
</reference>
<evidence type="ECO:0000313" key="1">
    <source>
        <dbReference type="EMBL" id="WAR30168.1"/>
    </source>
</evidence>